<feature type="compositionally biased region" description="Pro residues" evidence="1">
    <location>
        <begin position="88"/>
        <end position="99"/>
    </location>
</feature>
<protein>
    <submittedName>
        <fullName evidence="2">Uncharacterized protein</fullName>
    </submittedName>
</protein>
<feature type="non-terminal residue" evidence="2">
    <location>
        <position position="1"/>
    </location>
</feature>
<dbReference type="EMBL" id="BKCJ010601735">
    <property type="protein sequence ID" value="GFB32249.1"/>
    <property type="molecule type" value="Genomic_DNA"/>
</dbReference>
<accession>A0A699L9R9</accession>
<proteinExistence type="predicted"/>
<reference evidence="2" key="1">
    <citation type="journal article" date="2019" name="Sci. Rep.">
        <title>Draft genome of Tanacetum cinerariifolium, the natural source of mosquito coil.</title>
        <authorList>
            <person name="Yamashiro T."/>
            <person name="Shiraishi A."/>
            <person name="Satake H."/>
            <person name="Nakayama K."/>
        </authorList>
    </citation>
    <scope>NUCLEOTIDE SEQUENCE</scope>
</reference>
<evidence type="ECO:0000256" key="1">
    <source>
        <dbReference type="SAM" id="MobiDB-lite"/>
    </source>
</evidence>
<dbReference type="AlphaFoldDB" id="A0A699L9R9"/>
<sequence length="99" mass="10495">TPIKPITLLANVQATQVIEDTHVIMTAVTPEVQHQSSLASSGFISNMLNPNPDAGIDSILNLNTKSTSRVDVPITTNDEIPPSSVTTLPPPPIPLIHPL</sequence>
<organism evidence="2">
    <name type="scientific">Tanacetum cinerariifolium</name>
    <name type="common">Dalmatian daisy</name>
    <name type="synonym">Chrysanthemum cinerariifolium</name>
    <dbReference type="NCBI Taxonomy" id="118510"/>
    <lineage>
        <taxon>Eukaryota</taxon>
        <taxon>Viridiplantae</taxon>
        <taxon>Streptophyta</taxon>
        <taxon>Embryophyta</taxon>
        <taxon>Tracheophyta</taxon>
        <taxon>Spermatophyta</taxon>
        <taxon>Magnoliopsida</taxon>
        <taxon>eudicotyledons</taxon>
        <taxon>Gunneridae</taxon>
        <taxon>Pentapetalae</taxon>
        <taxon>asterids</taxon>
        <taxon>campanulids</taxon>
        <taxon>Asterales</taxon>
        <taxon>Asteraceae</taxon>
        <taxon>Asteroideae</taxon>
        <taxon>Anthemideae</taxon>
        <taxon>Anthemidinae</taxon>
        <taxon>Tanacetum</taxon>
    </lineage>
</organism>
<name>A0A699L9R9_TANCI</name>
<evidence type="ECO:0000313" key="2">
    <source>
        <dbReference type="EMBL" id="GFB32249.1"/>
    </source>
</evidence>
<feature type="region of interest" description="Disordered" evidence="1">
    <location>
        <begin position="73"/>
        <end position="99"/>
    </location>
</feature>
<gene>
    <name evidence="2" type="ORF">Tci_704220</name>
</gene>
<comment type="caution">
    <text evidence="2">The sequence shown here is derived from an EMBL/GenBank/DDBJ whole genome shotgun (WGS) entry which is preliminary data.</text>
</comment>